<dbReference type="InterPro" id="IPR036864">
    <property type="entry name" value="Zn2-C6_fun-type_DNA-bd_sf"/>
</dbReference>
<feature type="domain" description="Zn(2)-C6 fungal-type" evidence="8">
    <location>
        <begin position="23"/>
        <end position="53"/>
    </location>
</feature>
<dbReference type="OrthoDB" id="25921at2759"/>
<evidence type="ECO:0000256" key="7">
    <source>
        <dbReference type="ARBA" id="ARBA00023242"/>
    </source>
</evidence>
<evidence type="ECO:0000256" key="6">
    <source>
        <dbReference type="ARBA" id="ARBA00023163"/>
    </source>
</evidence>
<evidence type="ECO:0000259" key="8">
    <source>
        <dbReference type="PROSITE" id="PS50048"/>
    </source>
</evidence>
<protein>
    <submittedName>
        <fullName evidence="9">Transcription activator acu-15</fullName>
    </submittedName>
</protein>
<dbReference type="GO" id="GO:0045944">
    <property type="term" value="P:positive regulation of transcription by RNA polymerase II"/>
    <property type="evidence" value="ECO:0007669"/>
    <property type="project" value="TreeGrafter"/>
</dbReference>
<dbReference type="InterPro" id="IPR007219">
    <property type="entry name" value="XnlR_reg_dom"/>
</dbReference>
<keyword evidence="2" id="KW-0479">Metal-binding</keyword>
<comment type="caution">
    <text evidence="9">The sequence shown here is derived from an EMBL/GenBank/DDBJ whole genome shotgun (WGS) entry which is preliminary data.</text>
</comment>
<evidence type="ECO:0000256" key="2">
    <source>
        <dbReference type="ARBA" id="ARBA00022723"/>
    </source>
</evidence>
<dbReference type="Proteomes" id="UP000737391">
    <property type="component" value="Unassembled WGS sequence"/>
</dbReference>
<dbReference type="SMART" id="SM00066">
    <property type="entry name" value="GAL4"/>
    <property type="match status" value="1"/>
</dbReference>
<evidence type="ECO:0000256" key="4">
    <source>
        <dbReference type="ARBA" id="ARBA00023015"/>
    </source>
</evidence>
<dbReference type="PROSITE" id="PS50048">
    <property type="entry name" value="ZN2_CY6_FUNGAL_2"/>
    <property type="match status" value="1"/>
</dbReference>
<dbReference type="InterPro" id="IPR002575">
    <property type="entry name" value="Aminoglycoside_PTrfase"/>
</dbReference>
<dbReference type="GO" id="GO:0043565">
    <property type="term" value="F:sequence-specific DNA binding"/>
    <property type="evidence" value="ECO:0007669"/>
    <property type="project" value="TreeGrafter"/>
</dbReference>
<evidence type="ECO:0000313" key="10">
    <source>
        <dbReference type="Proteomes" id="UP000737391"/>
    </source>
</evidence>
<dbReference type="PANTHER" id="PTHR47782:SF12">
    <property type="entry name" value="ZN(II)2CYS6 TRANSCRIPTION FACTOR (EUROFUNG)"/>
    <property type="match status" value="1"/>
</dbReference>
<dbReference type="CDD" id="cd00067">
    <property type="entry name" value="GAL4"/>
    <property type="match status" value="1"/>
</dbReference>
<keyword evidence="6" id="KW-0804">Transcription</keyword>
<keyword evidence="4" id="KW-0805">Transcription regulation</keyword>
<dbReference type="SUPFAM" id="SSF57701">
    <property type="entry name" value="Zn2/Cys6 DNA-binding domain"/>
    <property type="match status" value="1"/>
</dbReference>
<dbReference type="EMBL" id="LUFC02000804">
    <property type="protein sequence ID" value="KAF4494145.1"/>
    <property type="molecule type" value="Genomic_DNA"/>
</dbReference>
<dbReference type="PROSITE" id="PS00463">
    <property type="entry name" value="ZN2_CY6_FUNGAL_1"/>
    <property type="match status" value="1"/>
</dbReference>
<keyword evidence="10" id="KW-1185">Reference proteome</keyword>
<dbReference type="AlphaFoldDB" id="A0A9P5B235"/>
<dbReference type="Gene3D" id="4.10.240.10">
    <property type="entry name" value="Zn(2)-C6 fungal-type DNA-binding domain"/>
    <property type="match status" value="1"/>
</dbReference>
<dbReference type="SMART" id="SM00906">
    <property type="entry name" value="Fungal_trans"/>
    <property type="match status" value="1"/>
</dbReference>
<keyword evidence="3" id="KW-0862">Zinc</keyword>
<dbReference type="InterPro" id="IPR011009">
    <property type="entry name" value="Kinase-like_dom_sf"/>
</dbReference>
<accession>A0A9P5B235</accession>
<dbReference type="GO" id="GO:0006351">
    <property type="term" value="P:DNA-templated transcription"/>
    <property type="evidence" value="ECO:0007669"/>
    <property type="project" value="InterPro"/>
</dbReference>
<comment type="subcellular location">
    <subcellularLocation>
        <location evidence="1">Nucleus</location>
    </subcellularLocation>
</comment>
<keyword evidence="7" id="KW-0539">Nucleus</keyword>
<evidence type="ECO:0000256" key="5">
    <source>
        <dbReference type="ARBA" id="ARBA00023125"/>
    </source>
</evidence>
<evidence type="ECO:0000256" key="1">
    <source>
        <dbReference type="ARBA" id="ARBA00004123"/>
    </source>
</evidence>
<organism evidence="9 10">
    <name type="scientific">Fusarium agapanthi</name>
    <dbReference type="NCBI Taxonomy" id="1803897"/>
    <lineage>
        <taxon>Eukaryota</taxon>
        <taxon>Fungi</taxon>
        <taxon>Dikarya</taxon>
        <taxon>Ascomycota</taxon>
        <taxon>Pezizomycotina</taxon>
        <taxon>Sordariomycetes</taxon>
        <taxon>Hypocreomycetidae</taxon>
        <taxon>Hypocreales</taxon>
        <taxon>Nectriaceae</taxon>
        <taxon>Fusarium</taxon>
        <taxon>Fusarium fujikuroi species complex</taxon>
    </lineage>
</organism>
<sequence length="877" mass="98185">MSHSQAGPSSARPARRRPRGLVACRRCKSRKQRCDNEFPACSNCLAAGEKCSYGAKQAYPAEYVKSLERQISKLQDEIASPRQNVVSPISHSSIQQQTLSMVDTQSGVNETEPASLTETAASDLEASAGIVAPSPDSFLGTSSGYPLTKLLRSALPSSVDIRQSDRAGTSHQVNIVARSLIGVPVDTGQQLQGQRIPDGSDLPSKEVGDKLIEAYYARVHPKHPFLPRKRVESLHEARHELVPALKAVPSGGVTNRCDYATLQLVYAIGARYLQLSNDDNHYSSPKRHYACALADADSIFATGNLESLEAMLLLTIYQLRSPTGPSVWWMIETTMRCCIDNGLHRQATDLPPTLDERRKRIFWTAYMLERSVARTMGRPHSISDRDIDVALPANIDDELDTDEAILAAIVESNQHPAQITALTPAIHIFRLQQIDSKISHTVCRVDKDVSEIKPQKVTFLRQALEEWKAAIPQTDPGNKPHPYLTTDYHMIQYHKAIILLNLPFLPSLTPLSPTFHEIVHSAGQVCSLSKRLHDRQTYISFSLLSLHANFVAGLVMVYCFCLDSSIFSPKFSSSVRACSTMLYIISERWPRAVQARNAFDRLVAATIENEHDENNGLLRTEDDKAGPPPVYFESLGLAVKFGRDETVSVSKGQCLWALGRVLPEVPVPEIYGWSTEDGYVLLYMEMVKGVTVEKRWPSMTEDEKTSFWGTLRSLVSSLRTLSQDPDDQFLGRIDRSLYYDISITNSNRPPAGPFTTIKGFHDWLSIMSRQGLEDHWPGMKPEEIPDPYLEMLPADAQVVFTHADLYPRNIIVSPDSPSTIVALIDWEQSGWYPDYWEFCKAEYTAEFGSEWHGYMLRFLEEPKAIDGFIEYTRALGH</sequence>
<dbReference type="PANTHER" id="PTHR47782">
    <property type="entry name" value="ZN(II)2CYS6 TRANSCRIPTION FACTOR (EUROFUNG)-RELATED"/>
    <property type="match status" value="1"/>
</dbReference>
<dbReference type="CDD" id="cd12148">
    <property type="entry name" value="fungal_TF_MHR"/>
    <property type="match status" value="1"/>
</dbReference>
<dbReference type="InterPro" id="IPR001138">
    <property type="entry name" value="Zn2Cys6_DnaBD"/>
</dbReference>
<dbReference type="SUPFAM" id="SSF56112">
    <property type="entry name" value="Protein kinase-like (PK-like)"/>
    <property type="match status" value="1"/>
</dbReference>
<name>A0A9P5B235_9HYPO</name>
<dbReference type="GO" id="GO:0008270">
    <property type="term" value="F:zinc ion binding"/>
    <property type="evidence" value="ECO:0007669"/>
    <property type="project" value="InterPro"/>
</dbReference>
<dbReference type="GO" id="GO:0000981">
    <property type="term" value="F:DNA-binding transcription factor activity, RNA polymerase II-specific"/>
    <property type="evidence" value="ECO:0007669"/>
    <property type="project" value="InterPro"/>
</dbReference>
<proteinExistence type="predicted"/>
<gene>
    <name evidence="9" type="ORF">FAGAP_9708</name>
</gene>
<keyword evidence="5" id="KW-0238">DNA-binding</keyword>
<dbReference type="InterPro" id="IPR052202">
    <property type="entry name" value="Yeast_MetPath_Reg"/>
</dbReference>
<evidence type="ECO:0000256" key="3">
    <source>
        <dbReference type="ARBA" id="ARBA00022833"/>
    </source>
</evidence>
<dbReference type="Gene3D" id="3.90.1200.10">
    <property type="match status" value="1"/>
</dbReference>
<dbReference type="GO" id="GO:0005634">
    <property type="term" value="C:nucleus"/>
    <property type="evidence" value="ECO:0007669"/>
    <property type="project" value="UniProtKB-SubCell"/>
</dbReference>
<reference evidence="9" key="1">
    <citation type="submission" date="2020-01" db="EMBL/GenBank/DDBJ databases">
        <title>Identification and distribution of gene clusters putatively required for synthesis of sphingolipid metabolism inhibitors in phylogenetically diverse species of the filamentous fungus Fusarium.</title>
        <authorList>
            <person name="Kim H.-S."/>
            <person name="Busman M."/>
            <person name="Brown D.W."/>
            <person name="Divon H."/>
            <person name="Uhlig S."/>
            <person name="Proctor R.H."/>
        </authorList>
    </citation>
    <scope>NUCLEOTIDE SEQUENCE</scope>
    <source>
        <strain evidence="9">NRRL 31653</strain>
    </source>
</reference>
<dbReference type="Pfam" id="PF04082">
    <property type="entry name" value="Fungal_trans"/>
    <property type="match status" value="1"/>
</dbReference>
<dbReference type="Pfam" id="PF01636">
    <property type="entry name" value="APH"/>
    <property type="match status" value="1"/>
</dbReference>
<evidence type="ECO:0000313" key="9">
    <source>
        <dbReference type="EMBL" id="KAF4494145.1"/>
    </source>
</evidence>
<dbReference type="Pfam" id="PF00172">
    <property type="entry name" value="Zn_clus"/>
    <property type="match status" value="1"/>
</dbReference>